<dbReference type="CDD" id="cd06170">
    <property type="entry name" value="LuxR_C_like"/>
    <property type="match status" value="1"/>
</dbReference>
<evidence type="ECO:0000256" key="2">
    <source>
        <dbReference type="SAM" id="MobiDB-lite"/>
    </source>
</evidence>
<dbReference type="InterPro" id="IPR016032">
    <property type="entry name" value="Sig_transdc_resp-reg_C-effctor"/>
</dbReference>
<dbReference type="InterPro" id="IPR039420">
    <property type="entry name" value="WalR-like"/>
</dbReference>
<gene>
    <name evidence="4" type="ORF">BJ978_000043</name>
</gene>
<organism evidence="4 5">
    <name type="scientific">Agromyces terreus</name>
    <dbReference type="NCBI Taxonomy" id="424795"/>
    <lineage>
        <taxon>Bacteria</taxon>
        <taxon>Bacillati</taxon>
        <taxon>Actinomycetota</taxon>
        <taxon>Actinomycetes</taxon>
        <taxon>Micrococcales</taxon>
        <taxon>Microbacteriaceae</taxon>
        <taxon>Agromyces</taxon>
    </lineage>
</organism>
<dbReference type="GO" id="GO:0006355">
    <property type="term" value="P:regulation of DNA-templated transcription"/>
    <property type="evidence" value="ECO:0007669"/>
    <property type="project" value="InterPro"/>
</dbReference>
<dbReference type="Proteomes" id="UP001139722">
    <property type="component" value="Unassembled WGS sequence"/>
</dbReference>
<dbReference type="OrthoDB" id="3197423at2"/>
<dbReference type="InterPro" id="IPR000792">
    <property type="entry name" value="Tscrpt_reg_LuxR_C"/>
</dbReference>
<evidence type="ECO:0000313" key="5">
    <source>
        <dbReference type="Proteomes" id="UP001139722"/>
    </source>
</evidence>
<dbReference type="PRINTS" id="PR00038">
    <property type="entry name" value="HTHLUXR"/>
</dbReference>
<feature type="domain" description="HTH luxR-type" evidence="3">
    <location>
        <begin position="744"/>
        <end position="809"/>
    </location>
</feature>
<name>A0A9X2GVI9_9MICO</name>
<dbReference type="PANTHER" id="PTHR43214">
    <property type="entry name" value="TWO-COMPONENT RESPONSE REGULATOR"/>
    <property type="match status" value="1"/>
</dbReference>
<dbReference type="GO" id="GO:0003677">
    <property type="term" value="F:DNA binding"/>
    <property type="evidence" value="ECO:0007669"/>
    <property type="project" value="UniProtKB-KW"/>
</dbReference>
<protein>
    <submittedName>
        <fullName evidence="4">DNA-binding CsgD family transcriptional regulator</fullName>
    </submittedName>
</protein>
<dbReference type="EMBL" id="JAMZDY010000001">
    <property type="protein sequence ID" value="MCP2369367.1"/>
    <property type="molecule type" value="Genomic_DNA"/>
</dbReference>
<reference evidence="4" key="1">
    <citation type="submission" date="2022-06" db="EMBL/GenBank/DDBJ databases">
        <title>Sequencing the genomes of 1000 actinobacteria strains.</title>
        <authorList>
            <person name="Klenk H.-P."/>
        </authorList>
    </citation>
    <scope>NUCLEOTIDE SEQUENCE</scope>
    <source>
        <strain evidence="4">DSM 22016</strain>
    </source>
</reference>
<evidence type="ECO:0000313" key="4">
    <source>
        <dbReference type="EMBL" id="MCP2369367.1"/>
    </source>
</evidence>
<dbReference type="SMART" id="SM00421">
    <property type="entry name" value="HTH_LUXR"/>
    <property type="match status" value="1"/>
</dbReference>
<dbReference type="RefSeq" id="WP_156997306.1">
    <property type="nucleotide sequence ID" value="NZ_JAMZDY010000001.1"/>
</dbReference>
<dbReference type="InterPro" id="IPR036388">
    <property type="entry name" value="WH-like_DNA-bd_sf"/>
</dbReference>
<proteinExistence type="predicted"/>
<comment type="caution">
    <text evidence="4">The sequence shown here is derived from an EMBL/GenBank/DDBJ whole genome shotgun (WGS) entry which is preliminary data.</text>
</comment>
<feature type="compositionally biased region" description="Low complexity" evidence="2">
    <location>
        <begin position="679"/>
        <end position="690"/>
    </location>
</feature>
<evidence type="ECO:0000256" key="1">
    <source>
        <dbReference type="ARBA" id="ARBA00023125"/>
    </source>
</evidence>
<feature type="region of interest" description="Disordered" evidence="2">
    <location>
        <begin position="675"/>
        <end position="735"/>
    </location>
</feature>
<dbReference type="SUPFAM" id="SSF46894">
    <property type="entry name" value="C-terminal effector domain of the bipartite response regulators"/>
    <property type="match status" value="1"/>
</dbReference>
<sequence length="817" mass="86616">MQEQPHREPRHRGAVEAFEGSGAIVELLSEHGIVVAPQVAARLGLGLGGDAEAIVEVASALRASQRLGLAALPDPLPLVPAIDAAVGPDGHGLQPWERQALVIAAVCVDDRVDVLLAATGRSMAELVGSRLSRHLLLVAGHFAFADPRARVWAHAHASLAERTAAHQALAEAYLEIGIADQATWHRSLATLEGSSDLVDPLLDIARRADAAGEAEWAHSVAREAVSHAFGEPAVRARCIAGRAALHAGYVEDAERWFDVVLRTGDEASRVAVLGDSLIAVAMLSGDVPDHDLDERLERARSGAIEPSSRRALLHAVLVSAVLLAERGATHRAERRLVEACDLLDGSEHERDEWRAMVDRCALFGQLGIPSDLLAAGRSAIPCSTGSLAVLPDDGFLCGVRDLTRALEQGLAGGAGGAARALGLRREHGELEACAARVERSPLRRAERAVAIALLELWAGEVRRAANGLRQAASDLPIALAFGGLGAALARRVELISTGEIGPWARSLEAVLPQPSVGVRREDLIDRAVGAHLSGRRAEAETLVALADERMRGGFGLHLPGLDAAAEEPAGGGARTGRTDRRTPDARLASELRHRMRCTDRDAFDLESAAVAERAREIVSPYERARTELMLSRVCASFGERARADRHLVAAEHLFGDCGAAGWLRAVEAEREVQARSRSDAAAAPATARPPVGIPSAGPARETARPSPRAGTGSTRPGADAASARAYETGSGRSDSGAWDLAECRDAWSLVLTERELEVAMLVVEGISNRDAAAKLFVSVRTVEVHVGRVFSKLAVHSRVELAVLAHRMRGRMSGTHT</sequence>
<dbReference type="Gene3D" id="1.10.10.10">
    <property type="entry name" value="Winged helix-like DNA-binding domain superfamily/Winged helix DNA-binding domain"/>
    <property type="match status" value="1"/>
</dbReference>
<dbReference type="PROSITE" id="PS50043">
    <property type="entry name" value="HTH_LUXR_2"/>
    <property type="match status" value="1"/>
</dbReference>
<evidence type="ECO:0000259" key="3">
    <source>
        <dbReference type="PROSITE" id="PS50043"/>
    </source>
</evidence>
<keyword evidence="1 4" id="KW-0238">DNA-binding</keyword>
<keyword evidence="5" id="KW-1185">Reference proteome</keyword>
<dbReference type="Pfam" id="PF00196">
    <property type="entry name" value="GerE"/>
    <property type="match status" value="1"/>
</dbReference>
<accession>A0A9X2GVI9</accession>
<dbReference type="AlphaFoldDB" id="A0A9X2GVI9"/>